<reference evidence="2" key="1">
    <citation type="journal article" date="2021" name="Proc. Natl. Acad. Sci. U.S.A.">
        <title>Three genomes in the algal genus Volvox reveal the fate of a haploid sex-determining region after a transition to homothallism.</title>
        <authorList>
            <person name="Yamamoto K."/>
            <person name="Hamaji T."/>
            <person name="Kawai-Toyooka H."/>
            <person name="Matsuzaki R."/>
            <person name="Takahashi F."/>
            <person name="Nishimura Y."/>
            <person name="Kawachi M."/>
            <person name="Noguchi H."/>
            <person name="Minakuchi Y."/>
            <person name="Umen J.G."/>
            <person name="Toyoda A."/>
            <person name="Nozaki H."/>
        </authorList>
    </citation>
    <scope>NUCLEOTIDE SEQUENCE</scope>
    <source>
        <strain evidence="2">NIES-3785</strain>
    </source>
</reference>
<dbReference type="AlphaFoldDB" id="A0A8J4DCW9"/>
<accession>A0A8J4DCW9</accession>
<dbReference type="EMBL" id="BNCQ01000006">
    <property type="protein sequence ID" value="GIL99565.1"/>
    <property type="molecule type" value="Genomic_DNA"/>
</dbReference>
<name>A0A8J4DCW9_9CHLO</name>
<organism evidence="2 3">
    <name type="scientific">Volvox reticuliferus</name>
    <dbReference type="NCBI Taxonomy" id="1737510"/>
    <lineage>
        <taxon>Eukaryota</taxon>
        <taxon>Viridiplantae</taxon>
        <taxon>Chlorophyta</taxon>
        <taxon>core chlorophytes</taxon>
        <taxon>Chlorophyceae</taxon>
        <taxon>CS clade</taxon>
        <taxon>Chlamydomonadales</taxon>
        <taxon>Volvocaceae</taxon>
        <taxon>Volvox</taxon>
    </lineage>
</organism>
<protein>
    <submittedName>
        <fullName evidence="2">Uncharacterized protein</fullName>
    </submittedName>
</protein>
<feature type="transmembrane region" description="Helical" evidence="1">
    <location>
        <begin position="126"/>
        <end position="153"/>
    </location>
</feature>
<dbReference type="Proteomes" id="UP000722791">
    <property type="component" value="Unassembled WGS sequence"/>
</dbReference>
<evidence type="ECO:0000313" key="3">
    <source>
        <dbReference type="Proteomes" id="UP000722791"/>
    </source>
</evidence>
<proteinExistence type="predicted"/>
<sequence>MSLSRSNSRAGKFLVALLFTNFHIHGFCELSRLFKQAAVLQYAADFSQNVLPCKIERLSNFGTSLACLHTSAGILAGVQAFLRQRTACPSCSHTGLGIFGGARHSSLVQPEPCDTRRPCRQPPHRMFLCGIQMIVLALVVLLASIFGLAWAVVSINKSTALRNRVLVRKNSDDPVQIANSDFTMAPSGAITARGNSRAVLGTSTLYVNRQLNANMTTSDLTGLVRVKVSGTNGANVGFRVTGFSLRSSNPPQLHISTPAGILVLLGDRLTSYNAAQDLVDTDELAGQSVTGIFAG</sequence>
<evidence type="ECO:0000313" key="2">
    <source>
        <dbReference type="EMBL" id="GIL99565.1"/>
    </source>
</evidence>
<keyword evidence="1" id="KW-0472">Membrane</keyword>
<gene>
    <name evidence="2" type="ORF">Vretimale_4703</name>
</gene>
<keyword evidence="1" id="KW-1133">Transmembrane helix</keyword>
<keyword evidence="1" id="KW-0812">Transmembrane</keyword>
<evidence type="ECO:0000256" key="1">
    <source>
        <dbReference type="SAM" id="Phobius"/>
    </source>
</evidence>
<comment type="caution">
    <text evidence="2">The sequence shown here is derived from an EMBL/GenBank/DDBJ whole genome shotgun (WGS) entry which is preliminary data.</text>
</comment>